<dbReference type="AlphaFoldDB" id="A0A381ZSN0"/>
<dbReference type="Gene3D" id="2.60.120.620">
    <property type="entry name" value="q2cbj1_9rhob like domain"/>
    <property type="match status" value="1"/>
</dbReference>
<sequence length="225" mass="26221">MKPLNSYAPSWDIKFGLATWEDEAKIDQLRTYLLNKEQELLKLEPKHDGGTGLGYESLTARFGQYNLFDYANEESTLGDLLRWLQKMYIEFVEKDNTPVEDLYIICWYNSLANGGKVDSHNHGASPITYLSGNMHLDNYNTKTFYQYPYEQHLEHQLQNKKGQVTFFPGCILHRSDEYTGEEKRISIAFDLWQTKYFNKDEGKIPSLLATKTFMNEEIANEIRSS</sequence>
<dbReference type="InterPro" id="IPR012668">
    <property type="entry name" value="CHP02466"/>
</dbReference>
<dbReference type="Pfam" id="PF13759">
    <property type="entry name" value="2OG-FeII_Oxy_5"/>
    <property type="match status" value="1"/>
</dbReference>
<dbReference type="EMBL" id="UINC01022513">
    <property type="protein sequence ID" value="SVA92288.1"/>
    <property type="molecule type" value="Genomic_DNA"/>
</dbReference>
<gene>
    <name evidence="1" type="ORF">METZ01_LOCUS145142</name>
</gene>
<evidence type="ECO:0000313" key="1">
    <source>
        <dbReference type="EMBL" id="SVA92288.1"/>
    </source>
</evidence>
<name>A0A381ZSN0_9ZZZZ</name>
<reference evidence="1" key="1">
    <citation type="submission" date="2018-05" db="EMBL/GenBank/DDBJ databases">
        <authorList>
            <person name="Lanie J.A."/>
            <person name="Ng W.-L."/>
            <person name="Kazmierczak K.M."/>
            <person name="Andrzejewski T.M."/>
            <person name="Davidsen T.M."/>
            <person name="Wayne K.J."/>
            <person name="Tettelin H."/>
            <person name="Glass J.I."/>
            <person name="Rusch D."/>
            <person name="Podicherti R."/>
            <person name="Tsui H.-C.T."/>
            <person name="Winkler M.E."/>
        </authorList>
    </citation>
    <scope>NUCLEOTIDE SEQUENCE</scope>
</reference>
<accession>A0A381ZSN0</accession>
<organism evidence="1">
    <name type="scientific">marine metagenome</name>
    <dbReference type="NCBI Taxonomy" id="408172"/>
    <lineage>
        <taxon>unclassified sequences</taxon>
        <taxon>metagenomes</taxon>
        <taxon>ecological metagenomes</taxon>
    </lineage>
</organism>
<protein>
    <recommendedName>
        <fullName evidence="2">Fe2OG dioxygenase domain-containing protein</fullName>
    </recommendedName>
</protein>
<proteinExistence type="predicted"/>
<evidence type="ECO:0008006" key="2">
    <source>
        <dbReference type="Google" id="ProtNLM"/>
    </source>
</evidence>